<name>A0A2D6YGA6_9DELT</name>
<keyword evidence="1" id="KW-0175">Coiled coil</keyword>
<dbReference type="EMBL" id="NZEX01000019">
    <property type="protein sequence ID" value="MAH62211.1"/>
    <property type="molecule type" value="Genomic_DNA"/>
</dbReference>
<evidence type="ECO:0000313" key="4">
    <source>
        <dbReference type="EMBL" id="MAH62211.1"/>
    </source>
</evidence>
<sequence>MREDTDFDDDLLDEEGEGTGGPDEDAIPESFAKDLATRMVVLFEKEVDPKAAAVTVSDFVYTSTNTIKKLPYFIDALEMLLDNEQTQRFAALSWVALVNESVNTEDYVGYVQDMLDYLLESFYNMEKSDVEIGDRKFSGTSYVICEIFSKMFDMNKNHGDVCSEIFTLLIRKEMVIEAQEDAEYEARSGRTGSKKARKKRLRLYDEVINYLQVKSQFKQNQMSSENPFEFLGVLVEKLKATKRYVSQEILNARAAEKKKQLETELQNRLASAEELVMGVDSFTDGLGFFVKERKYNFKFLAVERVRLALQLTGSIIGACYFLLGYVGMYGIDWVNGTVVCITMLLFSRIMTSRKRFSDFYPKDVSKELETCSTGFIDVFKHMSRGQLEFFLSKQIRFDRNQIYLKMLPEYVKYLYAIMPDRKSMLMDVKELSGLVESIEIDVSKKLRGML</sequence>
<keyword evidence="3" id="KW-1133">Transmembrane helix</keyword>
<proteinExistence type="predicted"/>
<dbReference type="Proteomes" id="UP000226525">
    <property type="component" value="Unassembled WGS sequence"/>
</dbReference>
<feature type="transmembrane region" description="Helical" evidence="3">
    <location>
        <begin position="307"/>
        <end position="327"/>
    </location>
</feature>
<accession>A0A2D6YGA6</accession>
<evidence type="ECO:0000256" key="2">
    <source>
        <dbReference type="SAM" id="MobiDB-lite"/>
    </source>
</evidence>
<feature type="transmembrane region" description="Helical" evidence="3">
    <location>
        <begin position="333"/>
        <end position="351"/>
    </location>
</feature>
<organism evidence="4 5">
    <name type="scientific">SAR324 cluster bacterium</name>
    <dbReference type="NCBI Taxonomy" id="2024889"/>
    <lineage>
        <taxon>Bacteria</taxon>
        <taxon>Deltaproteobacteria</taxon>
        <taxon>SAR324 cluster</taxon>
    </lineage>
</organism>
<gene>
    <name evidence="4" type="ORF">CMN54_01925</name>
</gene>
<keyword evidence="3" id="KW-0812">Transmembrane</keyword>
<evidence type="ECO:0000313" key="5">
    <source>
        <dbReference type="Proteomes" id="UP000226525"/>
    </source>
</evidence>
<protein>
    <submittedName>
        <fullName evidence="4">Uncharacterized protein</fullName>
    </submittedName>
</protein>
<feature type="region of interest" description="Disordered" evidence="2">
    <location>
        <begin position="1"/>
        <end position="27"/>
    </location>
</feature>
<feature type="coiled-coil region" evidence="1">
    <location>
        <begin position="244"/>
        <end position="275"/>
    </location>
</feature>
<reference evidence="5" key="1">
    <citation type="submission" date="2017-09" db="EMBL/GenBank/DDBJ databases">
        <title>The Reconstruction of 2,631 Draft Metagenome-Assembled Genomes from the Global Oceans.</title>
        <authorList>
            <person name="Tully B.J."/>
            <person name="Graham E.D."/>
            <person name="Heidelberg J.F."/>
        </authorList>
    </citation>
    <scope>NUCLEOTIDE SEQUENCE [LARGE SCALE GENOMIC DNA]</scope>
</reference>
<dbReference type="AlphaFoldDB" id="A0A2D6YGA6"/>
<keyword evidence="3" id="KW-0472">Membrane</keyword>
<evidence type="ECO:0000256" key="3">
    <source>
        <dbReference type="SAM" id="Phobius"/>
    </source>
</evidence>
<comment type="caution">
    <text evidence="4">The sequence shown here is derived from an EMBL/GenBank/DDBJ whole genome shotgun (WGS) entry which is preliminary data.</text>
</comment>
<evidence type="ECO:0000256" key="1">
    <source>
        <dbReference type="SAM" id="Coils"/>
    </source>
</evidence>